<reference evidence="1 2" key="1">
    <citation type="journal article" date="2015" name="Genome Announc.">
        <title>Complete Genome Sequence of Pseudoxanthomonas suwonensis Strain J1, a Cellulose-Degrading Bacterium Isolated from Leaf- and Wood-Enriched Soil.</title>
        <authorList>
            <person name="Hou L."/>
            <person name="Jiang J."/>
            <person name="Xu Z."/>
            <person name="Zhou Y."/>
            <person name="Leung F.C."/>
        </authorList>
    </citation>
    <scope>NUCLEOTIDE SEQUENCE [LARGE SCALE GENOMIC DNA]</scope>
    <source>
        <strain evidence="1 2">J1</strain>
    </source>
</reference>
<protein>
    <submittedName>
        <fullName evidence="1">Uncharacterized protein</fullName>
    </submittedName>
</protein>
<dbReference type="PATRIC" id="fig|314722.6.peg.1833"/>
<name>A0A0E3UNB0_9GAMM</name>
<keyword evidence="2" id="KW-1185">Reference proteome</keyword>
<proteinExistence type="predicted"/>
<dbReference type="RefSeq" id="WP_052631772.1">
    <property type="nucleotide sequence ID" value="NZ_CP011144.1"/>
</dbReference>
<sequence>MTDNNEYWGLALEGPDPEAALRWFVAHAWAGRVPEQWVVDYQDRRPAADWLERTAANAKGVVAAYFTADQSESLIRYPSGLVAGRFPFTPDPGAALELLERAPFEVASFASLYPEWASTSTKYRRPSFGRNHYPHGWGCAFKGAGHERLVSRRWLQYGPWRLLQGAADVSLVQFHALDVPAKAAWSQARPGYRTMGIDEEGGFLQIPYVFETALAGLYDAGEQMLRMVVLGREPKPVELLDARAALKQGALADGKPLKRLAYVFPKPEDARRHLHALWLRELECWTVVDGVEQRLDTDYRPTPTPPDWVA</sequence>
<gene>
    <name evidence="1" type="ORF">WQ53_08525</name>
</gene>
<dbReference type="EMBL" id="CP011144">
    <property type="protein sequence ID" value="AKC86795.1"/>
    <property type="molecule type" value="Genomic_DNA"/>
</dbReference>
<organism evidence="1 2">
    <name type="scientific">Pseudoxanthomonas suwonensis</name>
    <dbReference type="NCBI Taxonomy" id="314722"/>
    <lineage>
        <taxon>Bacteria</taxon>
        <taxon>Pseudomonadati</taxon>
        <taxon>Pseudomonadota</taxon>
        <taxon>Gammaproteobacteria</taxon>
        <taxon>Lysobacterales</taxon>
        <taxon>Lysobacteraceae</taxon>
        <taxon>Pseudoxanthomonas</taxon>
    </lineage>
</organism>
<dbReference type="OrthoDB" id="9255476at2"/>
<evidence type="ECO:0000313" key="2">
    <source>
        <dbReference type="Proteomes" id="UP000033067"/>
    </source>
</evidence>
<dbReference type="Proteomes" id="UP000033067">
    <property type="component" value="Chromosome"/>
</dbReference>
<evidence type="ECO:0000313" key="1">
    <source>
        <dbReference type="EMBL" id="AKC86795.1"/>
    </source>
</evidence>
<dbReference type="KEGG" id="psuw:WQ53_08525"/>
<accession>A0A0E3UNB0</accession>
<dbReference type="AlphaFoldDB" id="A0A0E3UNB0"/>